<evidence type="ECO:0000256" key="1">
    <source>
        <dbReference type="ARBA" id="ARBA00000085"/>
    </source>
</evidence>
<evidence type="ECO:0000256" key="3">
    <source>
        <dbReference type="ARBA" id="ARBA00012438"/>
    </source>
</evidence>
<keyword evidence="7" id="KW-0812">Transmembrane</keyword>
<dbReference type="Gene3D" id="1.10.287.130">
    <property type="match status" value="1"/>
</dbReference>
<accession>A0ABU8IDV9</accession>
<dbReference type="Gene3D" id="3.30.565.10">
    <property type="entry name" value="Histidine kinase-like ATPase, C-terminal domain"/>
    <property type="match status" value="1"/>
</dbReference>
<feature type="transmembrane region" description="Helical" evidence="7">
    <location>
        <begin position="16"/>
        <end position="39"/>
    </location>
</feature>
<dbReference type="PANTHER" id="PTHR45453:SF3">
    <property type="entry name" value="HISTIDINE KINASE"/>
    <property type="match status" value="1"/>
</dbReference>
<evidence type="ECO:0000256" key="6">
    <source>
        <dbReference type="ARBA" id="ARBA00023012"/>
    </source>
</evidence>
<comment type="caution">
    <text evidence="9">The sequence shown here is derived from an EMBL/GenBank/DDBJ whole genome shotgun (WGS) entry which is preliminary data.</text>
</comment>
<proteinExistence type="predicted"/>
<dbReference type="EMBL" id="NGLE02000001">
    <property type="protein sequence ID" value="MEI5993577.1"/>
    <property type="molecule type" value="Genomic_DNA"/>
</dbReference>
<keyword evidence="10" id="KW-1185">Reference proteome</keyword>
<keyword evidence="4" id="KW-0808">Transferase</keyword>
<comment type="catalytic activity">
    <reaction evidence="1">
        <text>ATP + protein L-histidine = ADP + protein N-phospho-L-histidine.</text>
        <dbReference type="EC" id="2.7.13.3"/>
    </reaction>
</comment>
<protein>
    <recommendedName>
        <fullName evidence="3">histidine kinase</fullName>
        <ecNumber evidence="3">2.7.13.3</ecNumber>
    </recommendedName>
</protein>
<sequence length="328" mass="38095">MYLEPVRELKRTLIKIYPFILCISYLIGGVGAYVYSYWATRRIERISKRTKNMVILEEPTDYIVQGTDELSELENNIQFLYLSLLDNIHSLNKELEKTNAVEHSKSEFMRIASHELKTPITAMLGLIEGMILNVGRFKDRDYYLKVCKEILESQSQLVQDVLFISKLESIEKFEATKEQFSLTELIKETMTLFELMAVQKELNFEVDLEEVAVETNREDLKRVLMNLLSNALNYTKKQGTIKITLRAKRLIITNQCTPLEKEEIDKIFLPFYRPDYARARKDGGTGLGLYIVSKLLLKNNMVFTFEPMENESGMKFVLNIDPPAKTIE</sequence>
<dbReference type="SUPFAM" id="SSF55874">
    <property type="entry name" value="ATPase domain of HSP90 chaperone/DNA topoisomerase II/histidine kinase"/>
    <property type="match status" value="1"/>
</dbReference>
<evidence type="ECO:0000256" key="5">
    <source>
        <dbReference type="ARBA" id="ARBA00022777"/>
    </source>
</evidence>
<dbReference type="CDD" id="cd00082">
    <property type="entry name" value="HisKA"/>
    <property type="match status" value="1"/>
</dbReference>
<dbReference type="SMART" id="SM00388">
    <property type="entry name" value="HisKA"/>
    <property type="match status" value="1"/>
</dbReference>
<dbReference type="InterPro" id="IPR003661">
    <property type="entry name" value="HisK_dim/P_dom"/>
</dbReference>
<dbReference type="Proteomes" id="UP000195139">
    <property type="component" value="Unassembled WGS sequence"/>
</dbReference>
<comment type="subcellular location">
    <subcellularLocation>
        <location evidence="2">Membrane</location>
    </subcellularLocation>
</comment>
<dbReference type="SMART" id="SM00387">
    <property type="entry name" value="HATPase_c"/>
    <property type="match status" value="1"/>
</dbReference>
<dbReference type="Pfam" id="PF02518">
    <property type="entry name" value="HATPase_c"/>
    <property type="match status" value="1"/>
</dbReference>
<dbReference type="InterPro" id="IPR003594">
    <property type="entry name" value="HATPase_dom"/>
</dbReference>
<evidence type="ECO:0000256" key="7">
    <source>
        <dbReference type="SAM" id="Phobius"/>
    </source>
</evidence>
<evidence type="ECO:0000256" key="4">
    <source>
        <dbReference type="ARBA" id="ARBA00022679"/>
    </source>
</evidence>
<name>A0ABU8IDV9_9ENTE</name>
<dbReference type="InterPro" id="IPR050351">
    <property type="entry name" value="BphY/WalK/GraS-like"/>
</dbReference>
<dbReference type="EC" id="2.7.13.3" evidence="3"/>
<dbReference type="InterPro" id="IPR036097">
    <property type="entry name" value="HisK_dim/P_sf"/>
</dbReference>
<organism evidence="9 10">
    <name type="scientific">Candidatus Enterococcus mansonii</name>
    <dbReference type="NCBI Taxonomy" id="1834181"/>
    <lineage>
        <taxon>Bacteria</taxon>
        <taxon>Bacillati</taxon>
        <taxon>Bacillota</taxon>
        <taxon>Bacilli</taxon>
        <taxon>Lactobacillales</taxon>
        <taxon>Enterococcaceae</taxon>
        <taxon>Enterococcus</taxon>
    </lineage>
</organism>
<evidence type="ECO:0000259" key="8">
    <source>
        <dbReference type="PROSITE" id="PS50109"/>
    </source>
</evidence>
<feature type="domain" description="Histidine kinase" evidence="8">
    <location>
        <begin position="111"/>
        <end position="324"/>
    </location>
</feature>
<keyword evidence="7" id="KW-1133">Transmembrane helix</keyword>
<gene>
    <name evidence="9" type="ORF">A5880_001124</name>
</gene>
<dbReference type="InterPro" id="IPR005467">
    <property type="entry name" value="His_kinase_dom"/>
</dbReference>
<reference evidence="9" key="1">
    <citation type="submission" date="2018-07" db="EMBL/GenBank/DDBJ databases">
        <title>The Genome Sequence of Enterococcus sp. DIV0659b.</title>
        <authorList>
            <consortium name="The Broad Institute Genomics Platform"/>
            <consortium name="The Broad Institute Genomic Center for Infectious Diseases"/>
            <person name="Earl A."/>
            <person name="Manson A."/>
            <person name="Schwartman J."/>
            <person name="Gilmore M."/>
            <person name="Abouelleil A."/>
            <person name="Cao P."/>
            <person name="Chapman S."/>
            <person name="Cusick C."/>
            <person name="Shea T."/>
            <person name="Young S."/>
            <person name="Neafsey D."/>
            <person name="Nusbaum C."/>
            <person name="Birren B."/>
        </authorList>
    </citation>
    <scope>NUCLEOTIDE SEQUENCE [LARGE SCALE GENOMIC DNA]</scope>
    <source>
        <strain evidence="9">4G2_DIV0659</strain>
    </source>
</reference>
<dbReference type="PANTHER" id="PTHR45453">
    <property type="entry name" value="PHOSPHATE REGULON SENSOR PROTEIN PHOR"/>
    <property type="match status" value="1"/>
</dbReference>
<evidence type="ECO:0000313" key="10">
    <source>
        <dbReference type="Proteomes" id="UP000195139"/>
    </source>
</evidence>
<keyword evidence="7" id="KW-0472">Membrane</keyword>
<dbReference type="SUPFAM" id="SSF47384">
    <property type="entry name" value="Homodimeric domain of signal transducing histidine kinase"/>
    <property type="match status" value="1"/>
</dbReference>
<keyword evidence="6" id="KW-0902">Two-component regulatory system</keyword>
<keyword evidence="5" id="KW-0418">Kinase</keyword>
<dbReference type="PROSITE" id="PS50109">
    <property type="entry name" value="HIS_KIN"/>
    <property type="match status" value="1"/>
</dbReference>
<dbReference type="Pfam" id="PF00512">
    <property type="entry name" value="HisKA"/>
    <property type="match status" value="1"/>
</dbReference>
<dbReference type="InterPro" id="IPR036890">
    <property type="entry name" value="HATPase_C_sf"/>
</dbReference>
<evidence type="ECO:0000256" key="2">
    <source>
        <dbReference type="ARBA" id="ARBA00004370"/>
    </source>
</evidence>
<evidence type="ECO:0000313" key="9">
    <source>
        <dbReference type="EMBL" id="MEI5993577.1"/>
    </source>
</evidence>